<comment type="caution">
    <text evidence="2">The sequence shown here is derived from an EMBL/GenBank/DDBJ whole genome shotgun (WGS) entry which is preliminary data.</text>
</comment>
<feature type="compositionally biased region" description="Low complexity" evidence="1">
    <location>
        <begin position="19"/>
        <end position="31"/>
    </location>
</feature>
<protein>
    <submittedName>
        <fullName evidence="2">Uncharacterized protein</fullName>
    </submittedName>
</protein>
<reference evidence="2" key="1">
    <citation type="journal article" date="2015" name="Nature">
        <title>Complex archaea that bridge the gap between prokaryotes and eukaryotes.</title>
        <authorList>
            <person name="Spang A."/>
            <person name="Saw J.H."/>
            <person name="Jorgensen S.L."/>
            <person name="Zaremba-Niedzwiedzka K."/>
            <person name="Martijn J."/>
            <person name="Lind A.E."/>
            <person name="van Eijk R."/>
            <person name="Schleper C."/>
            <person name="Guy L."/>
            <person name="Ettema T.J."/>
        </authorList>
    </citation>
    <scope>NUCLEOTIDE SEQUENCE</scope>
</reference>
<sequence>MSIQEDSTQVVSEETGGNQETSQTTEVSETQAGNSLVGAALVEALDKDEVAKDLLRRRQQSTKDRGIVEAKKDAAKALSEVERLSARMT</sequence>
<proteinExistence type="predicted"/>
<dbReference type="AlphaFoldDB" id="A0A0F9ABC3"/>
<evidence type="ECO:0000313" key="2">
    <source>
        <dbReference type="EMBL" id="KKL06725.1"/>
    </source>
</evidence>
<evidence type="ECO:0000256" key="1">
    <source>
        <dbReference type="SAM" id="MobiDB-lite"/>
    </source>
</evidence>
<feature type="non-terminal residue" evidence="2">
    <location>
        <position position="89"/>
    </location>
</feature>
<organism evidence="2">
    <name type="scientific">marine sediment metagenome</name>
    <dbReference type="NCBI Taxonomy" id="412755"/>
    <lineage>
        <taxon>unclassified sequences</taxon>
        <taxon>metagenomes</taxon>
        <taxon>ecological metagenomes</taxon>
    </lineage>
</organism>
<feature type="region of interest" description="Disordered" evidence="1">
    <location>
        <begin position="1"/>
        <end position="34"/>
    </location>
</feature>
<feature type="compositionally biased region" description="Polar residues" evidence="1">
    <location>
        <begin position="1"/>
        <end position="18"/>
    </location>
</feature>
<gene>
    <name evidence="2" type="ORF">LCGC14_2593170</name>
</gene>
<dbReference type="EMBL" id="LAZR01043586">
    <property type="protein sequence ID" value="KKL06725.1"/>
    <property type="molecule type" value="Genomic_DNA"/>
</dbReference>
<accession>A0A0F9ABC3</accession>
<name>A0A0F9ABC3_9ZZZZ</name>